<evidence type="ECO:0000313" key="1">
    <source>
        <dbReference type="EMBL" id="SDW59741.1"/>
    </source>
</evidence>
<organism evidence="1 2">
    <name type="scientific">Marinobacter mobilis</name>
    <dbReference type="NCBI Taxonomy" id="488533"/>
    <lineage>
        <taxon>Bacteria</taxon>
        <taxon>Pseudomonadati</taxon>
        <taxon>Pseudomonadota</taxon>
        <taxon>Gammaproteobacteria</taxon>
        <taxon>Pseudomonadales</taxon>
        <taxon>Marinobacteraceae</taxon>
        <taxon>Marinobacter</taxon>
    </lineage>
</organism>
<gene>
    <name evidence="1" type="ORF">SAMN04487960_103232</name>
</gene>
<protein>
    <submittedName>
        <fullName evidence="1">Uncharacterized protein, PEP-CTERM system associated</fullName>
    </submittedName>
</protein>
<evidence type="ECO:0000313" key="2">
    <source>
        <dbReference type="Proteomes" id="UP000199675"/>
    </source>
</evidence>
<dbReference type="InterPro" id="IPR018759">
    <property type="entry name" value="BBP2_2"/>
</dbReference>
<dbReference type="RefSeq" id="WP_175528292.1">
    <property type="nucleotide sequence ID" value="NZ_FNNE01000003.1"/>
</dbReference>
<dbReference type="Proteomes" id="UP000199675">
    <property type="component" value="Unassembled WGS sequence"/>
</dbReference>
<sequence>MLAMAEPIAVSVGLDERFSDNVRQSNTGEESDLESRVNLNVSYNSDPGYCNGSIAGKFGYGRWLDKTYDPETYVNSDIFGDCQLFDNLYWDISNRTRDIVQDSRGGDNPDNTSRKNIFSTGPRYIMRLSARDQLSFDLRYETTDYDEPDETDSERYVGSAAWNHLLSSTLSGGLSVQVDQAEMDTGQEVDRETLNLNFNKQWVATVVSGSVGLSNIENTFAGSTTENDGLVWNLFFERELNSSSSVYLNGSHELTDQTSDYDFVFSGLVFNVQETEAIEVTAVRAGYRNALSNGDTFQLGVFFNLTDYLDSGDDETSSGFEASYNRKLTSHLRGDLLGSFDQNSYSDDDTDDQTVTVAAGLQYDVSRAMTAQMRVGREDRSSDVASREYVEHWILLGLKYRFR</sequence>
<dbReference type="EMBL" id="FNNE01000003">
    <property type="protein sequence ID" value="SDW59741.1"/>
    <property type="molecule type" value="Genomic_DNA"/>
</dbReference>
<dbReference type="Pfam" id="PF10082">
    <property type="entry name" value="BBP2_2"/>
    <property type="match status" value="1"/>
</dbReference>
<name>A0A1H2UUH6_9GAMM</name>
<proteinExistence type="predicted"/>
<dbReference type="STRING" id="488533.SAMN04487960_103232"/>
<reference evidence="1 2" key="1">
    <citation type="submission" date="2016-10" db="EMBL/GenBank/DDBJ databases">
        <authorList>
            <person name="de Groot N.N."/>
        </authorList>
    </citation>
    <scope>NUCLEOTIDE SEQUENCE [LARGE SCALE GENOMIC DNA]</scope>
    <source>
        <strain evidence="1 2">CGMCC 1.7059</strain>
    </source>
</reference>
<accession>A0A1H2UUH6</accession>
<dbReference type="AlphaFoldDB" id="A0A1H2UUH6"/>
<keyword evidence="2" id="KW-1185">Reference proteome</keyword>